<keyword evidence="4" id="KW-1185">Reference proteome</keyword>
<keyword evidence="1" id="KW-0472">Membrane</keyword>
<keyword evidence="1" id="KW-0812">Transmembrane</keyword>
<dbReference type="InParanoid" id="A0A543AVY4"/>
<proteinExistence type="predicted"/>
<evidence type="ECO:0000313" key="4">
    <source>
        <dbReference type="Proteomes" id="UP000317043"/>
    </source>
</evidence>
<accession>A0A543AVY4</accession>
<evidence type="ECO:0000313" key="3">
    <source>
        <dbReference type="EMBL" id="TQL76720.1"/>
    </source>
</evidence>
<gene>
    <name evidence="3" type="ORF">FB566_2255</name>
</gene>
<evidence type="ECO:0000256" key="1">
    <source>
        <dbReference type="SAM" id="Phobius"/>
    </source>
</evidence>
<protein>
    <submittedName>
        <fullName evidence="3">CAAX prenyl protease-like protein</fullName>
    </submittedName>
</protein>
<dbReference type="GO" id="GO:0004175">
    <property type="term" value="F:endopeptidase activity"/>
    <property type="evidence" value="ECO:0007669"/>
    <property type="project" value="UniProtKB-ARBA"/>
</dbReference>
<evidence type="ECO:0000259" key="2">
    <source>
        <dbReference type="Pfam" id="PF02517"/>
    </source>
</evidence>
<keyword evidence="3" id="KW-0378">Hydrolase</keyword>
<organism evidence="3 4">
    <name type="scientific">Stackebrandtia endophytica</name>
    <dbReference type="NCBI Taxonomy" id="1496996"/>
    <lineage>
        <taxon>Bacteria</taxon>
        <taxon>Bacillati</taxon>
        <taxon>Actinomycetota</taxon>
        <taxon>Actinomycetes</taxon>
        <taxon>Glycomycetales</taxon>
        <taxon>Glycomycetaceae</taxon>
        <taxon>Stackebrandtia</taxon>
    </lineage>
</organism>
<feature type="transmembrane region" description="Helical" evidence="1">
    <location>
        <begin position="53"/>
        <end position="70"/>
    </location>
</feature>
<dbReference type="InterPro" id="IPR003675">
    <property type="entry name" value="Rce1/LyrA-like_dom"/>
</dbReference>
<dbReference type="Pfam" id="PF02517">
    <property type="entry name" value="Rce1-like"/>
    <property type="match status" value="1"/>
</dbReference>
<comment type="caution">
    <text evidence="3">The sequence shown here is derived from an EMBL/GenBank/DDBJ whole genome shotgun (WGS) entry which is preliminary data.</text>
</comment>
<sequence>MQSLSDIEMVDRAFGRTVALPVTKAVAALAVAGAAIATQPVVAADIPWPLIPMSLVAAAMLGAMWSLLLASHGKPANMPRLVNTLRLGLSHRSHGWLEIGSRAVVEEAIWRGLVAVLTAAAFGPVVALVASSVGFGLMHVHQGNRGIVVNIVNGAVFWVCGTLLGGLVAAILAHLAHNLVITGLVLGLHVQRTQVTSGGVEVG</sequence>
<keyword evidence="3" id="KW-0645">Protease</keyword>
<feature type="domain" description="CAAX prenyl protease 2/Lysostaphin resistance protein A-like" evidence="2">
    <location>
        <begin position="103"/>
        <end position="180"/>
    </location>
</feature>
<dbReference type="GO" id="GO:0080120">
    <property type="term" value="P:CAAX-box protein maturation"/>
    <property type="evidence" value="ECO:0007669"/>
    <property type="project" value="UniProtKB-ARBA"/>
</dbReference>
<feature type="transmembrane region" description="Helical" evidence="1">
    <location>
        <begin position="155"/>
        <end position="176"/>
    </location>
</feature>
<dbReference type="GO" id="GO:0006508">
    <property type="term" value="P:proteolysis"/>
    <property type="evidence" value="ECO:0007669"/>
    <property type="project" value="UniProtKB-KW"/>
</dbReference>
<dbReference type="EMBL" id="VFOW01000001">
    <property type="protein sequence ID" value="TQL76720.1"/>
    <property type="molecule type" value="Genomic_DNA"/>
</dbReference>
<reference evidence="3 4" key="1">
    <citation type="submission" date="2019-06" db="EMBL/GenBank/DDBJ databases">
        <title>Sequencing the genomes of 1000 actinobacteria strains.</title>
        <authorList>
            <person name="Klenk H.-P."/>
        </authorList>
    </citation>
    <scope>NUCLEOTIDE SEQUENCE [LARGE SCALE GENOMIC DNA]</scope>
    <source>
        <strain evidence="3 4">DSM 45928</strain>
    </source>
</reference>
<feature type="transmembrane region" description="Helical" evidence="1">
    <location>
        <begin position="112"/>
        <end position="135"/>
    </location>
</feature>
<dbReference type="AlphaFoldDB" id="A0A543AVY4"/>
<dbReference type="Proteomes" id="UP000317043">
    <property type="component" value="Unassembled WGS sequence"/>
</dbReference>
<name>A0A543AVY4_9ACTN</name>
<keyword evidence="1" id="KW-1133">Transmembrane helix</keyword>